<reference evidence="2" key="1">
    <citation type="submission" date="2021-01" db="EMBL/GenBank/DDBJ databases">
        <title>Whole genome shotgun sequence of Actinoplanes tereljensis NBRC 105297.</title>
        <authorList>
            <person name="Komaki H."/>
            <person name="Tamura T."/>
        </authorList>
    </citation>
    <scope>NUCLEOTIDE SEQUENCE</scope>
    <source>
        <strain evidence="2">NBRC 105297</strain>
    </source>
</reference>
<gene>
    <name evidence="2" type="ORF">Ate02nite_85310</name>
</gene>
<name>A0A919NV26_9ACTN</name>
<dbReference type="PANTHER" id="PTHR47485">
    <property type="entry name" value="THYLAKOID LUMENAL 17.4 KDA PROTEIN, CHLOROPLASTIC"/>
    <property type="match status" value="1"/>
</dbReference>
<dbReference type="InterPro" id="IPR001646">
    <property type="entry name" value="5peptide_repeat"/>
</dbReference>
<accession>A0A919NV26</accession>
<keyword evidence="1" id="KW-0677">Repeat</keyword>
<comment type="caution">
    <text evidence="2">The sequence shown here is derived from an EMBL/GenBank/DDBJ whole genome shotgun (WGS) entry which is preliminary data.</text>
</comment>
<evidence type="ECO:0008006" key="4">
    <source>
        <dbReference type="Google" id="ProtNLM"/>
    </source>
</evidence>
<dbReference type="Proteomes" id="UP000623608">
    <property type="component" value="Unassembled WGS sequence"/>
</dbReference>
<protein>
    <recommendedName>
        <fullName evidence="4">Pentapeptide repeat-containing protein</fullName>
    </recommendedName>
</protein>
<dbReference type="Pfam" id="PF00805">
    <property type="entry name" value="Pentapeptide"/>
    <property type="match status" value="3"/>
</dbReference>
<dbReference type="EMBL" id="BOMY01000054">
    <property type="protein sequence ID" value="GIF25801.1"/>
    <property type="molecule type" value="Genomic_DNA"/>
</dbReference>
<organism evidence="2 3">
    <name type="scientific">Paractinoplanes tereljensis</name>
    <dbReference type="NCBI Taxonomy" id="571912"/>
    <lineage>
        <taxon>Bacteria</taxon>
        <taxon>Bacillati</taxon>
        <taxon>Actinomycetota</taxon>
        <taxon>Actinomycetes</taxon>
        <taxon>Micromonosporales</taxon>
        <taxon>Micromonosporaceae</taxon>
        <taxon>Paractinoplanes</taxon>
    </lineage>
</organism>
<evidence type="ECO:0000256" key="1">
    <source>
        <dbReference type="ARBA" id="ARBA00022737"/>
    </source>
</evidence>
<keyword evidence="3" id="KW-1185">Reference proteome</keyword>
<proteinExistence type="predicted"/>
<dbReference type="RefSeq" id="WP_203813619.1">
    <property type="nucleotide sequence ID" value="NZ_BOMY01000054.1"/>
</dbReference>
<dbReference type="Gene3D" id="2.160.20.80">
    <property type="entry name" value="E3 ubiquitin-protein ligase SopA"/>
    <property type="match status" value="1"/>
</dbReference>
<dbReference type="AlphaFoldDB" id="A0A919NV26"/>
<evidence type="ECO:0000313" key="3">
    <source>
        <dbReference type="Proteomes" id="UP000623608"/>
    </source>
</evidence>
<dbReference type="SUPFAM" id="SSF141571">
    <property type="entry name" value="Pentapeptide repeat-like"/>
    <property type="match status" value="1"/>
</dbReference>
<dbReference type="PANTHER" id="PTHR47485:SF1">
    <property type="entry name" value="THYLAKOID LUMENAL 17.4 KDA PROTEIN, CHLOROPLASTIC"/>
    <property type="match status" value="1"/>
</dbReference>
<evidence type="ECO:0000313" key="2">
    <source>
        <dbReference type="EMBL" id="GIF25801.1"/>
    </source>
</evidence>
<sequence>MSVLLVAVGLYLTNNFNRDQIRLQRDSTNAQRDLALKGQRADRFVAAVDQLGQEGTDRLSIRLGGIYALETLMKDSPEDENTVIEVLCAFVRTHSPRPRTIPRQVPDSPADVRAAISVLGRRPNPYSHAYLDFRNALLGLHDADLQGADLSGTNLADANLTGAFVIGANLRFVSLTDANLTGAFLTDANLTDANLAGANLTDAGLNKTYLTRTKLINANLTGAALYLAKLTEANLAGANLTGATLFYADLTNANLTGAKLTRANLTGANLTRANLTSGQVACSRMDASTRLPNGVVRPAEGAWNSTECKNK</sequence>